<evidence type="ECO:0000256" key="2">
    <source>
        <dbReference type="ARBA" id="ARBA00022448"/>
    </source>
</evidence>
<dbReference type="Proteomes" id="UP000466848">
    <property type="component" value="Chromosome"/>
</dbReference>
<accession>A0A858BWR8</accession>
<gene>
    <name evidence="8" type="ORF">Ami103574_03965</name>
</gene>
<dbReference type="InterPro" id="IPR027469">
    <property type="entry name" value="Cation_efflux_TMD_sf"/>
</dbReference>
<dbReference type="Pfam" id="PF01545">
    <property type="entry name" value="Cation_efflux"/>
    <property type="match status" value="1"/>
</dbReference>
<feature type="transmembrane region" description="Helical" evidence="6">
    <location>
        <begin position="80"/>
        <end position="101"/>
    </location>
</feature>
<feature type="transmembrane region" description="Helical" evidence="6">
    <location>
        <begin position="181"/>
        <end position="199"/>
    </location>
</feature>
<dbReference type="RefSeq" id="WP_163065389.1">
    <property type="nucleotide sequence ID" value="NZ_CP048649.1"/>
</dbReference>
<dbReference type="EMBL" id="CP048649">
    <property type="protein sequence ID" value="QIB68526.1"/>
    <property type="molecule type" value="Genomic_DNA"/>
</dbReference>
<comment type="subcellular location">
    <subcellularLocation>
        <location evidence="1">Membrane</location>
        <topology evidence="1">Multi-pass membrane protein</topology>
    </subcellularLocation>
</comment>
<dbReference type="KEGG" id="abut:Ami103574_03965"/>
<dbReference type="AlphaFoldDB" id="A0A858BWR8"/>
<keyword evidence="3 6" id="KW-0812">Transmembrane</keyword>
<keyword evidence="2" id="KW-0813">Transport</keyword>
<dbReference type="SUPFAM" id="SSF161111">
    <property type="entry name" value="Cation efflux protein transmembrane domain-like"/>
    <property type="match status" value="1"/>
</dbReference>
<keyword evidence="4 6" id="KW-1133">Transmembrane helix</keyword>
<dbReference type="GO" id="GO:0015341">
    <property type="term" value="F:zinc efflux antiporter activity"/>
    <property type="evidence" value="ECO:0007669"/>
    <property type="project" value="TreeGrafter"/>
</dbReference>
<evidence type="ECO:0000256" key="5">
    <source>
        <dbReference type="ARBA" id="ARBA00023136"/>
    </source>
</evidence>
<feature type="transmembrane region" description="Helical" evidence="6">
    <location>
        <begin position="113"/>
        <end position="134"/>
    </location>
</feature>
<dbReference type="GO" id="GO:0006882">
    <property type="term" value="P:intracellular zinc ion homeostasis"/>
    <property type="evidence" value="ECO:0007669"/>
    <property type="project" value="TreeGrafter"/>
</dbReference>
<organism evidence="8 9">
    <name type="scientific">Aminipila butyrica</name>
    <dbReference type="NCBI Taxonomy" id="433296"/>
    <lineage>
        <taxon>Bacteria</taxon>
        <taxon>Bacillati</taxon>
        <taxon>Bacillota</taxon>
        <taxon>Clostridia</taxon>
        <taxon>Peptostreptococcales</taxon>
        <taxon>Anaerovoracaceae</taxon>
        <taxon>Aminipila</taxon>
    </lineage>
</organism>
<feature type="transmembrane region" description="Helical" evidence="6">
    <location>
        <begin position="12"/>
        <end position="32"/>
    </location>
</feature>
<keyword evidence="9" id="KW-1185">Reference proteome</keyword>
<evidence type="ECO:0000313" key="8">
    <source>
        <dbReference type="EMBL" id="QIB68526.1"/>
    </source>
</evidence>
<dbReference type="GO" id="GO:0015086">
    <property type="term" value="F:cadmium ion transmembrane transporter activity"/>
    <property type="evidence" value="ECO:0007669"/>
    <property type="project" value="TreeGrafter"/>
</dbReference>
<dbReference type="PANTHER" id="PTHR43840">
    <property type="entry name" value="MITOCHONDRIAL METAL TRANSPORTER 1-RELATED"/>
    <property type="match status" value="1"/>
</dbReference>
<evidence type="ECO:0000256" key="3">
    <source>
        <dbReference type="ARBA" id="ARBA00022692"/>
    </source>
</evidence>
<name>A0A858BWR8_9FIRM</name>
<dbReference type="InterPro" id="IPR050291">
    <property type="entry name" value="CDF_Transporter"/>
</dbReference>
<keyword evidence="5 6" id="KW-0472">Membrane</keyword>
<evidence type="ECO:0000256" key="6">
    <source>
        <dbReference type="SAM" id="Phobius"/>
    </source>
</evidence>
<dbReference type="Gene3D" id="1.20.1510.10">
    <property type="entry name" value="Cation efflux protein transmembrane domain"/>
    <property type="match status" value="1"/>
</dbReference>
<dbReference type="GO" id="GO:0005886">
    <property type="term" value="C:plasma membrane"/>
    <property type="evidence" value="ECO:0007669"/>
    <property type="project" value="TreeGrafter"/>
</dbReference>
<feature type="domain" description="Cation efflux protein transmembrane" evidence="7">
    <location>
        <begin position="12"/>
        <end position="212"/>
    </location>
</feature>
<protein>
    <submittedName>
        <fullName evidence="8">Cation transporter</fullName>
    </submittedName>
</protein>
<evidence type="ECO:0000259" key="7">
    <source>
        <dbReference type="Pfam" id="PF01545"/>
    </source>
</evidence>
<evidence type="ECO:0000256" key="1">
    <source>
        <dbReference type="ARBA" id="ARBA00004141"/>
    </source>
</evidence>
<reference evidence="8 9" key="1">
    <citation type="submission" date="2020-02" db="EMBL/GenBank/DDBJ databases">
        <authorList>
            <person name="Kim Y.B."/>
            <person name="Roh S.W."/>
        </authorList>
    </citation>
    <scope>NUCLEOTIDE SEQUENCE [LARGE SCALE GENOMIC DNA]</scope>
    <source>
        <strain evidence="8 9">DSM 103574</strain>
    </source>
</reference>
<evidence type="ECO:0000313" key="9">
    <source>
        <dbReference type="Proteomes" id="UP000466848"/>
    </source>
</evidence>
<dbReference type="PANTHER" id="PTHR43840:SF15">
    <property type="entry name" value="MITOCHONDRIAL METAL TRANSPORTER 1-RELATED"/>
    <property type="match status" value="1"/>
</dbReference>
<evidence type="ECO:0000256" key="4">
    <source>
        <dbReference type="ARBA" id="ARBA00022989"/>
    </source>
</evidence>
<sequence>MNSKLHFEKRILTISMVGSILFMLAEGVMAYVTRSNSILMDCLFDFADLIMIGPFLLLIPLLYKPVTEKRPYGYSQVESLFVIIKCCILLVIIAQLVMYSVQVILRGGNRVDGGLIAAFEIGLSAGCIAIYTLLRHYNKSFSSPSIKADLYMWRMDIISSLGVGLAFLAQGPMRGTPLAGFIPYVDPLVAIAMALFFIVEPVKMMIGGIRDLILFAPEEPIVEEIRQIINRHLENYPYTISFLDVIQTGRKAWVEVYLKADEDQIRISQLQQAHGEIKRELRQHFEQIYVELIPDSSEAGGH</sequence>
<feature type="transmembrane region" description="Helical" evidence="6">
    <location>
        <begin position="150"/>
        <end position="169"/>
    </location>
</feature>
<dbReference type="InterPro" id="IPR058533">
    <property type="entry name" value="Cation_efflux_TM"/>
</dbReference>
<proteinExistence type="predicted"/>
<dbReference type="GO" id="GO:0015093">
    <property type="term" value="F:ferrous iron transmembrane transporter activity"/>
    <property type="evidence" value="ECO:0007669"/>
    <property type="project" value="TreeGrafter"/>
</dbReference>